<name>A0ABV5YAE0_9ACTN</name>
<evidence type="ECO:0000313" key="3">
    <source>
        <dbReference type="Proteomes" id="UP001589627"/>
    </source>
</evidence>
<dbReference type="InterPro" id="IPR011037">
    <property type="entry name" value="Pyrv_Knase-like_insert_dom_sf"/>
</dbReference>
<organism evidence="2 3">
    <name type="scientific">Actinoallomurus acaciae</name>
    <dbReference type="NCBI Taxonomy" id="502577"/>
    <lineage>
        <taxon>Bacteria</taxon>
        <taxon>Bacillati</taxon>
        <taxon>Actinomycetota</taxon>
        <taxon>Actinomycetes</taxon>
        <taxon>Streptosporangiales</taxon>
        <taxon>Thermomonosporaceae</taxon>
        <taxon>Actinoallomurus</taxon>
    </lineage>
</organism>
<sequence>MSASPWREIGRVTRVSRYPLKGTQGEDLDRARIGWHGLAGDRQYALLRHGDQSGLPREFPALVAWRVTMPQPGHLHIKLPDGTSWEMAPDDARTRRQISERASADLGEPVSLVQLWRGTFDSMPISVISAATVTALAAEPAFDPRRLRANLTIELDDPRPGVEQEWLRRDLRLGDGPDGAVLRIDRTTTRCEAVDVDPETGSRDREIFEQVRRDRKNRIGVYASVRHPGTVSAGAAVFLR</sequence>
<reference evidence="2 3" key="1">
    <citation type="submission" date="2024-09" db="EMBL/GenBank/DDBJ databases">
        <authorList>
            <person name="Sun Q."/>
            <person name="Mori K."/>
        </authorList>
    </citation>
    <scope>NUCLEOTIDE SEQUENCE [LARGE SCALE GENOMIC DNA]</scope>
    <source>
        <strain evidence="2 3">TBRC 0563</strain>
    </source>
</reference>
<proteinExistence type="predicted"/>
<dbReference type="RefSeq" id="WP_378197210.1">
    <property type="nucleotide sequence ID" value="NZ_JBHLZP010000035.1"/>
</dbReference>
<evidence type="ECO:0000259" key="1">
    <source>
        <dbReference type="PROSITE" id="PS51340"/>
    </source>
</evidence>
<feature type="domain" description="MOSC" evidence="1">
    <location>
        <begin position="95"/>
        <end position="240"/>
    </location>
</feature>
<dbReference type="EMBL" id="JBHLZP010000035">
    <property type="protein sequence ID" value="MFB9832002.1"/>
    <property type="molecule type" value="Genomic_DNA"/>
</dbReference>
<dbReference type="Gene3D" id="2.40.33.20">
    <property type="entry name" value="PK beta-barrel domain-like"/>
    <property type="match status" value="1"/>
</dbReference>
<protein>
    <submittedName>
        <fullName evidence="2">MOSC domain-containing protein</fullName>
    </submittedName>
</protein>
<dbReference type="InterPro" id="IPR005303">
    <property type="entry name" value="MOCOS_middle"/>
</dbReference>
<dbReference type="PROSITE" id="PS51340">
    <property type="entry name" value="MOSC"/>
    <property type="match status" value="1"/>
</dbReference>
<dbReference type="SUPFAM" id="SSF50800">
    <property type="entry name" value="PK beta-barrel domain-like"/>
    <property type="match status" value="1"/>
</dbReference>
<dbReference type="InterPro" id="IPR005302">
    <property type="entry name" value="MoCF_Sase_C"/>
</dbReference>
<evidence type="ECO:0000313" key="2">
    <source>
        <dbReference type="EMBL" id="MFB9832002.1"/>
    </source>
</evidence>
<comment type="caution">
    <text evidence="2">The sequence shown here is derived from an EMBL/GenBank/DDBJ whole genome shotgun (WGS) entry which is preliminary data.</text>
</comment>
<dbReference type="Proteomes" id="UP001589627">
    <property type="component" value="Unassembled WGS sequence"/>
</dbReference>
<dbReference type="Pfam" id="PF03476">
    <property type="entry name" value="MOSC_N"/>
    <property type="match status" value="1"/>
</dbReference>
<keyword evidence="3" id="KW-1185">Reference proteome</keyword>
<dbReference type="Pfam" id="PF03473">
    <property type="entry name" value="MOSC"/>
    <property type="match status" value="1"/>
</dbReference>
<gene>
    <name evidence="2" type="ORF">ACFFNX_07350</name>
</gene>
<accession>A0ABV5YAE0</accession>